<dbReference type="AlphaFoldDB" id="A0A8H5BS63"/>
<comment type="similarity">
    <text evidence="1">Belongs to the 14-3-3 family.</text>
</comment>
<dbReference type="Gene3D" id="1.20.190.20">
    <property type="entry name" value="14-3-3 domain"/>
    <property type="match status" value="1"/>
</dbReference>
<evidence type="ECO:0000256" key="2">
    <source>
        <dbReference type="SAM" id="MobiDB-lite"/>
    </source>
</evidence>
<keyword evidence="5" id="KW-1185">Reference proteome</keyword>
<dbReference type="InterPro" id="IPR000308">
    <property type="entry name" value="14-3-3"/>
</dbReference>
<dbReference type="InterPro" id="IPR023410">
    <property type="entry name" value="14-3-3_domain"/>
</dbReference>
<accession>A0A8H5BS63</accession>
<dbReference type="PRINTS" id="PR00305">
    <property type="entry name" value="1433ZETA"/>
</dbReference>
<dbReference type="InterPro" id="IPR036815">
    <property type="entry name" value="14-3-3_dom_sf"/>
</dbReference>
<dbReference type="SUPFAM" id="SSF48445">
    <property type="entry name" value="14-3-3 protein"/>
    <property type="match status" value="1"/>
</dbReference>
<dbReference type="Pfam" id="PF00244">
    <property type="entry name" value="14-3-3"/>
    <property type="match status" value="1"/>
</dbReference>
<evidence type="ECO:0000259" key="3">
    <source>
        <dbReference type="SMART" id="SM00101"/>
    </source>
</evidence>
<proteinExistence type="inferred from homology"/>
<name>A0A8H5BS63_9AGAR</name>
<organism evidence="4 5">
    <name type="scientific">Psilocybe cf. subviscida</name>
    <dbReference type="NCBI Taxonomy" id="2480587"/>
    <lineage>
        <taxon>Eukaryota</taxon>
        <taxon>Fungi</taxon>
        <taxon>Dikarya</taxon>
        <taxon>Basidiomycota</taxon>
        <taxon>Agaricomycotina</taxon>
        <taxon>Agaricomycetes</taxon>
        <taxon>Agaricomycetidae</taxon>
        <taxon>Agaricales</taxon>
        <taxon>Agaricineae</taxon>
        <taxon>Strophariaceae</taxon>
        <taxon>Psilocybe</taxon>
    </lineage>
</organism>
<evidence type="ECO:0000313" key="5">
    <source>
        <dbReference type="Proteomes" id="UP000567179"/>
    </source>
</evidence>
<evidence type="ECO:0000313" key="4">
    <source>
        <dbReference type="EMBL" id="KAF5328353.1"/>
    </source>
</evidence>
<feature type="domain" description="14-3-3" evidence="3">
    <location>
        <begin position="20"/>
        <end position="261"/>
    </location>
</feature>
<comment type="caution">
    <text evidence="4">The sequence shown here is derived from an EMBL/GenBank/DDBJ whole genome shotgun (WGS) entry which is preliminary data.</text>
</comment>
<dbReference type="EMBL" id="JAACJJ010000004">
    <property type="protein sequence ID" value="KAF5328353.1"/>
    <property type="molecule type" value="Genomic_DNA"/>
</dbReference>
<protein>
    <recommendedName>
        <fullName evidence="3">14-3-3 domain-containing protein</fullName>
    </recommendedName>
</protein>
<feature type="region of interest" description="Disordered" evidence="2">
    <location>
        <begin position="273"/>
        <end position="300"/>
    </location>
</feature>
<dbReference type="Proteomes" id="UP000567179">
    <property type="component" value="Unassembled WGS sequence"/>
</dbReference>
<dbReference type="PANTHER" id="PTHR18860">
    <property type="entry name" value="14-3-3 PROTEIN"/>
    <property type="match status" value="1"/>
</dbReference>
<dbReference type="SMART" id="SM00101">
    <property type="entry name" value="14_3_3"/>
    <property type="match status" value="1"/>
</dbReference>
<gene>
    <name evidence="4" type="ORF">D9619_013342</name>
</gene>
<sequence length="300" mass="33547">MLAAARSTGCVLSTIEPESRDSVVARAALAVDSSRYRDAVSDLLLLAAQDILLRLSHTECEILRIAVGHTLLRASFSREQLRTEQPLDSETSLQTKSSLRAGFLHRIEDEQADVCRKLINMVQNQLIPRETNPPKLVFYYSLQGDLCRSLFECSTPLDVEAIRKAKTAYELGSDICSGLPPVHPIRLRHRFKHAQFILPYSHDVESAKEVCFDEHSWACEFLDSVDHNELADCTPDTYILMDGILSSAIRWIEGTCPTIDERNGNDRRAELERLTGGMQGSTKSRPNAPKDAPVSPKSRL</sequence>
<evidence type="ECO:0000256" key="1">
    <source>
        <dbReference type="ARBA" id="ARBA00006141"/>
    </source>
</evidence>
<reference evidence="4 5" key="1">
    <citation type="journal article" date="2020" name="ISME J.">
        <title>Uncovering the hidden diversity of litter-decomposition mechanisms in mushroom-forming fungi.</title>
        <authorList>
            <person name="Floudas D."/>
            <person name="Bentzer J."/>
            <person name="Ahren D."/>
            <person name="Johansson T."/>
            <person name="Persson P."/>
            <person name="Tunlid A."/>
        </authorList>
    </citation>
    <scope>NUCLEOTIDE SEQUENCE [LARGE SCALE GENOMIC DNA]</scope>
    <source>
        <strain evidence="4 5">CBS 101986</strain>
    </source>
</reference>